<dbReference type="Proteomes" id="UP001359559">
    <property type="component" value="Unassembled WGS sequence"/>
</dbReference>
<keyword evidence="1" id="KW-0812">Transmembrane</keyword>
<comment type="caution">
    <text evidence="2">The sequence shown here is derived from an EMBL/GenBank/DDBJ whole genome shotgun (WGS) entry which is preliminary data.</text>
</comment>
<name>A0AAN9FRT2_CLITE</name>
<keyword evidence="3" id="KW-1185">Reference proteome</keyword>
<evidence type="ECO:0000313" key="2">
    <source>
        <dbReference type="EMBL" id="KAK7277873.1"/>
    </source>
</evidence>
<feature type="transmembrane region" description="Helical" evidence="1">
    <location>
        <begin position="39"/>
        <end position="58"/>
    </location>
</feature>
<reference evidence="2 3" key="1">
    <citation type="submission" date="2024-01" db="EMBL/GenBank/DDBJ databases">
        <title>The genomes of 5 underutilized Papilionoideae crops provide insights into root nodulation and disease resistance.</title>
        <authorList>
            <person name="Yuan L."/>
        </authorList>
    </citation>
    <scope>NUCLEOTIDE SEQUENCE [LARGE SCALE GENOMIC DNA]</scope>
    <source>
        <strain evidence="2">LY-2023</strain>
        <tissue evidence="2">Leaf</tissue>
    </source>
</reference>
<evidence type="ECO:0000313" key="3">
    <source>
        <dbReference type="Proteomes" id="UP001359559"/>
    </source>
</evidence>
<keyword evidence="1" id="KW-1133">Transmembrane helix</keyword>
<accession>A0AAN9FRT2</accession>
<sequence length="109" mass="12306">MSYLMILYFGLGVTIWTTFLADTLGLSKAKQLGSKNHHSPIIIIFHFSSLLFSSLFSLHTFNDPLSTFSILFKTPPSLPVFIINPLKLPQLSFVTLPILQRHRVLPSFS</sequence>
<keyword evidence="1" id="KW-0472">Membrane</keyword>
<proteinExistence type="predicted"/>
<evidence type="ECO:0000256" key="1">
    <source>
        <dbReference type="SAM" id="Phobius"/>
    </source>
</evidence>
<gene>
    <name evidence="2" type="ORF">RJT34_22892</name>
</gene>
<dbReference type="EMBL" id="JAYKXN010000006">
    <property type="protein sequence ID" value="KAK7277873.1"/>
    <property type="molecule type" value="Genomic_DNA"/>
</dbReference>
<feature type="transmembrane region" description="Helical" evidence="1">
    <location>
        <begin position="6"/>
        <end position="27"/>
    </location>
</feature>
<organism evidence="2 3">
    <name type="scientific">Clitoria ternatea</name>
    <name type="common">Butterfly pea</name>
    <dbReference type="NCBI Taxonomy" id="43366"/>
    <lineage>
        <taxon>Eukaryota</taxon>
        <taxon>Viridiplantae</taxon>
        <taxon>Streptophyta</taxon>
        <taxon>Embryophyta</taxon>
        <taxon>Tracheophyta</taxon>
        <taxon>Spermatophyta</taxon>
        <taxon>Magnoliopsida</taxon>
        <taxon>eudicotyledons</taxon>
        <taxon>Gunneridae</taxon>
        <taxon>Pentapetalae</taxon>
        <taxon>rosids</taxon>
        <taxon>fabids</taxon>
        <taxon>Fabales</taxon>
        <taxon>Fabaceae</taxon>
        <taxon>Papilionoideae</taxon>
        <taxon>50 kb inversion clade</taxon>
        <taxon>NPAAA clade</taxon>
        <taxon>indigoferoid/millettioid clade</taxon>
        <taxon>Phaseoleae</taxon>
        <taxon>Clitoria</taxon>
    </lineage>
</organism>
<protein>
    <submittedName>
        <fullName evidence="2">Uncharacterized protein</fullName>
    </submittedName>
</protein>
<dbReference type="AlphaFoldDB" id="A0AAN9FRT2"/>